<dbReference type="STRING" id="393003.SAMN05660461_0709"/>
<evidence type="ECO:0000313" key="1">
    <source>
        <dbReference type="EMBL" id="SKC96541.1"/>
    </source>
</evidence>
<dbReference type="SUPFAM" id="SSF102588">
    <property type="entry name" value="LmbE-like"/>
    <property type="match status" value="1"/>
</dbReference>
<dbReference type="InterPro" id="IPR024078">
    <property type="entry name" value="LmbE-like_dom_sf"/>
</dbReference>
<dbReference type="InterPro" id="IPR003737">
    <property type="entry name" value="GlcNAc_PI_deacetylase-related"/>
</dbReference>
<name>A0A1T5N7V0_9BACT</name>
<proteinExistence type="predicted"/>
<accession>A0A1T5N7V0</accession>
<dbReference type="EMBL" id="FUZZ01000001">
    <property type="protein sequence ID" value="SKC96541.1"/>
    <property type="molecule type" value="Genomic_DNA"/>
</dbReference>
<sequence>MNEENPQVTKRKSVAVIVAHPDDETLWAGGTILFHPQWNWTIISLCRAGDTDRAPKFFKALQLYGAQGVMGDMDDGPEQTPLPEEVVENQVLALLPVQHYDLVITHHPRGEYTRHLRHEEVSSAVIRLWQQGRITADELWAFAYEDGLKSYFPEAIPEATIYHVLDKDIWQRKYEVITQTYGFKVDSWEAATTPLAESFWCFNNSGEAHQWLNSLPFEL</sequence>
<keyword evidence="2" id="KW-1185">Reference proteome</keyword>
<dbReference type="AlphaFoldDB" id="A0A1T5N7V0"/>
<dbReference type="Gene3D" id="3.40.50.10320">
    <property type="entry name" value="LmbE-like"/>
    <property type="match status" value="1"/>
</dbReference>
<evidence type="ECO:0000313" key="2">
    <source>
        <dbReference type="Proteomes" id="UP000190166"/>
    </source>
</evidence>
<protein>
    <submittedName>
        <fullName evidence="1">N-acetylglucosaminyl deacetylase, LmbE family</fullName>
    </submittedName>
</protein>
<dbReference type="Pfam" id="PF02585">
    <property type="entry name" value="PIG-L"/>
    <property type="match status" value="1"/>
</dbReference>
<organism evidence="1 2">
    <name type="scientific">Chitinophaga ginsengisegetis</name>
    <dbReference type="NCBI Taxonomy" id="393003"/>
    <lineage>
        <taxon>Bacteria</taxon>
        <taxon>Pseudomonadati</taxon>
        <taxon>Bacteroidota</taxon>
        <taxon>Chitinophagia</taxon>
        <taxon>Chitinophagales</taxon>
        <taxon>Chitinophagaceae</taxon>
        <taxon>Chitinophaga</taxon>
    </lineage>
</organism>
<dbReference type="RefSeq" id="WP_079468026.1">
    <property type="nucleotide sequence ID" value="NZ_FUZZ01000001.1"/>
</dbReference>
<dbReference type="Proteomes" id="UP000190166">
    <property type="component" value="Unassembled WGS sequence"/>
</dbReference>
<reference evidence="1 2" key="1">
    <citation type="submission" date="2017-02" db="EMBL/GenBank/DDBJ databases">
        <authorList>
            <person name="Peterson S.W."/>
        </authorList>
    </citation>
    <scope>NUCLEOTIDE SEQUENCE [LARGE SCALE GENOMIC DNA]</scope>
    <source>
        <strain evidence="1 2">DSM 18108</strain>
    </source>
</reference>
<gene>
    <name evidence="1" type="ORF">SAMN05660461_0709</name>
</gene>